<dbReference type="PROSITE" id="PS00211">
    <property type="entry name" value="ABC_TRANSPORTER_1"/>
    <property type="match status" value="1"/>
</dbReference>
<keyword evidence="1" id="KW-0813">Transport</keyword>
<dbReference type="EMBL" id="JBHUHX010000032">
    <property type="protein sequence ID" value="MFD2112602.1"/>
    <property type="molecule type" value="Genomic_DNA"/>
</dbReference>
<protein>
    <submittedName>
        <fullName evidence="5">ATP-binding cassette domain-containing protein</fullName>
    </submittedName>
</protein>
<dbReference type="SMART" id="SM00382">
    <property type="entry name" value="AAA"/>
    <property type="match status" value="1"/>
</dbReference>
<organism evidence="5 6">
    <name type="scientific">Thiorhodococcus fuscus</name>
    <dbReference type="NCBI Taxonomy" id="527200"/>
    <lineage>
        <taxon>Bacteria</taxon>
        <taxon>Pseudomonadati</taxon>
        <taxon>Pseudomonadota</taxon>
        <taxon>Gammaproteobacteria</taxon>
        <taxon>Chromatiales</taxon>
        <taxon>Chromatiaceae</taxon>
        <taxon>Thiorhodococcus</taxon>
    </lineage>
</organism>
<evidence type="ECO:0000256" key="1">
    <source>
        <dbReference type="ARBA" id="ARBA00022448"/>
    </source>
</evidence>
<dbReference type="SUPFAM" id="SSF50331">
    <property type="entry name" value="MOP-like"/>
    <property type="match status" value="1"/>
</dbReference>
<evidence type="ECO:0000259" key="4">
    <source>
        <dbReference type="PROSITE" id="PS50893"/>
    </source>
</evidence>
<dbReference type="Gene3D" id="3.40.50.300">
    <property type="entry name" value="P-loop containing nucleotide triphosphate hydrolases"/>
    <property type="match status" value="1"/>
</dbReference>
<dbReference type="PANTHER" id="PTHR42781">
    <property type="entry name" value="SPERMIDINE/PUTRESCINE IMPORT ATP-BINDING PROTEIN POTA"/>
    <property type="match status" value="1"/>
</dbReference>
<dbReference type="InterPro" id="IPR027417">
    <property type="entry name" value="P-loop_NTPase"/>
</dbReference>
<evidence type="ECO:0000313" key="6">
    <source>
        <dbReference type="Proteomes" id="UP001597337"/>
    </source>
</evidence>
<keyword evidence="2" id="KW-0547">Nucleotide-binding</keyword>
<evidence type="ECO:0000313" key="5">
    <source>
        <dbReference type="EMBL" id="MFD2112602.1"/>
    </source>
</evidence>
<dbReference type="InterPro" id="IPR003439">
    <property type="entry name" value="ABC_transporter-like_ATP-bd"/>
</dbReference>
<keyword evidence="3 5" id="KW-0067">ATP-binding</keyword>
<dbReference type="Pfam" id="PF08402">
    <property type="entry name" value="TOBE_2"/>
    <property type="match status" value="1"/>
</dbReference>
<gene>
    <name evidence="5" type="ORF">ACFSJC_12195</name>
</gene>
<keyword evidence="6" id="KW-1185">Reference proteome</keyword>
<feature type="domain" description="ABC transporter" evidence="4">
    <location>
        <begin position="1"/>
        <end position="232"/>
    </location>
</feature>
<dbReference type="InterPro" id="IPR013611">
    <property type="entry name" value="Transp-assoc_OB_typ2"/>
</dbReference>
<reference evidence="6" key="1">
    <citation type="journal article" date="2019" name="Int. J. Syst. Evol. Microbiol.">
        <title>The Global Catalogue of Microorganisms (GCM) 10K type strain sequencing project: providing services to taxonomists for standard genome sequencing and annotation.</title>
        <authorList>
            <consortium name="The Broad Institute Genomics Platform"/>
            <consortium name="The Broad Institute Genome Sequencing Center for Infectious Disease"/>
            <person name="Wu L."/>
            <person name="Ma J."/>
        </authorList>
    </citation>
    <scope>NUCLEOTIDE SEQUENCE [LARGE SCALE GENOMIC DNA]</scope>
    <source>
        <strain evidence="6">KACC 12597</strain>
    </source>
</reference>
<evidence type="ECO:0000256" key="2">
    <source>
        <dbReference type="ARBA" id="ARBA00022741"/>
    </source>
</evidence>
<comment type="caution">
    <text evidence="5">The sequence shown here is derived from an EMBL/GenBank/DDBJ whole genome shotgun (WGS) entry which is preliminary data.</text>
</comment>
<name>A0ABW4Y927_9GAMM</name>
<dbReference type="Proteomes" id="UP001597337">
    <property type="component" value="Unassembled WGS sequence"/>
</dbReference>
<proteinExistence type="predicted"/>
<dbReference type="InterPro" id="IPR050093">
    <property type="entry name" value="ABC_SmlMolc_Importer"/>
</dbReference>
<dbReference type="PROSITE" id="PS50893">
    <property type="entry name" value="ABC_TRANSPORTER_2"/>
    <property type="match status" value="1"/>
</dbReference>
<dbReference type="InterPro" id="IPR017871">
    <property type="entry name" value="ABC_transporter-like_CS"/>
</dbReference>
<dbReference type="GO" id="GO:0005524">
    <property type="term" value="F:ATP binding"/>
    <property type="evidence" value="ECO:0007669"/>
    <property type="project" value="UniProtKB-KW"/>
</dbReference>
<dbReference type="Pfam" id="PF00005">
    <property type="entry name" value="ABC_tran"/>
    <property type="match status" value="1"/>
</dbReference>
<evidence type="ECO:0000256" key="3">
    <source>
        <dbReference type="ARBA" id="ARBA00022840"/>
    </source>
</evidence>
<dbReference type="PANTHER" id="PTHR42781:SF4">
    <property type="entry name" value="SPERMIDINE_PUTRESCINE IMPORT ATP-BINDING PROTEIN POTA"/>
    <property type="match status" value="1"/>
</dbReference>
<dbReference type="SUPFAM" id="SSF52540">
    <property type="entry name" value="P-loop containing nucleoside triphosphate hydrolases"/>
    <property type="match status" value="1"/>
</dbReference>
<dbReference type="InterPro" id="IPR008995">
    <property type="entry name" value="Mo/tungstate-bd_C_term_dom"/>
</dbReference>
<dbReference type="InterPro" id="IPR003593">
    <property type="entry name" value="AAA+_ATPase"/>
</dbReference>
<sequence length="354" mass="38716">MACLEAHLDFRRGVFRLHAQIQIASAGVTALVGPSGCGKTTLLRLLAGLERPMSGYVRHGERVWFDRGQRIDLAPGRRRVALMFQDYALFPHLSVARNIAYGQPRGDGAGEVRFWLDRLQLQPFAERLPHALSGGQRQRVALARALASRPDVLLLDEPFSAVDLGLRQSLRLLFQEVVAERPMPTVLVTHDLDDVRHLADRVGVLVDGELRQYGPTAEVFSRPSDAEVAQVLGWDNRLPVSGCEDGWARGDWGRLRLNGSLASAIPEHLAIRPHGPSLTDGPGLAVEIARVTDMGGYRVLLCRLPDRSALRIHLPSDQHPPALGTQARLRVPDDCILPLPASALGAAFPASAFT</sequence>
<accession>A0ABW4Y927</accession>
<dbReference type="RefSeq" id="WP_386027032.1">
    <property type="nucleotide sequence ID" value="NZ_JBHUHX010000032.1"/>
</dbReference>